<evidence type="ECO:0000256" key="4">
    <source>
        <dbReference type="ARBA" id="ARBA00022676"/>
    </source>
</evidence>
<evidence type="ECO:0000256" key="12">
    <source>
        <dbReference type="ARBA" id="ARBA00048014"/>
    </source>
</evidence>
<feature type="transmembrane region" description="Helical" evidence="13">
    <location>
        <begin position="568"/>
        <end position="587"/>
    </location>
</feature>
<feature type="transmembrane region" description="Helical" evidence="13">
    <location>
        <begin position="766"/>
        <end position="786"/>
    </location>
</feature>
<feature type="transmembrane region" description="Helical" evidence="13">
    <location>
        <begin position="623"/>
        <end position="644"/>
    </location>
</feature>
<comment type="function">
    <text evidence="10 13">Polymerizes chitin, a structural polymer of the cell wall and septum, by transferring the sugar moiety of UDP-GlcNAc to the non-reducing end of the growing chitin polymer.</text>
</comment>
<dbReference type="GO" id="GO:0006031">
    <property type="term" value="P:chitin biosynthetic process"/>
    <property type="evidence" value="ECO:0007669"/>
    <property type="project" value="UniProtKB-UniRule"/>
</dbReference>
<name>A0AAD7TUR2_9APHY</name>
<dbReference type="GO" id="GO:0071555">
    <property type="term" value="P:cell wall organization"/>
    <property type="evidence" value="ECO:0007669"/>
    <property type="project" value="UniProtKB-KW"/>
</dbReference>
<dbReference type="AlphaFoldDB" id="A0AAD7TUR2"/>
<feature type="region of interest" description="Disordered" evidence="14">
    <location>
        <begin position="54"/>
        <end position="92"/>
    </location>
</feature>
<dbReference type="InterPro" id="IPR013616">
    <property type="entry name" value="Chitin_synth_N"/>
</dbReference>
<keyword evidence="6 13" id="KW-0812">Transmembrane</keyword>
<dbReference type="PANTHER" id="PTHR22914:SF11">
    <property type="entry name" value="CHITIN SYNTHASE B"/>
    <property type="match status" value="1"/>
</dbReference>
<feature type="domain" description="Chitin synthase N-terminal" evidence="15">
    <location>
        <begin position="100"/>
        <end position="162"/>
    </location>
</feature>
<evidence type="ECO:0000256" key="3">
    <source>
        <dbReference type="ARBA" id="ARBA00022475"/>
    </source>
</evidence>
<protein>
    <recommendedName>
        <fullName evidence="2 13">Chitin synthase</fullName>
        <ecNumber evidence="2 13">2.4.1.16</ecNumber>
    </recommendedName>
</protein>
<feature type="compositionally biased region" description="Polar residues" evidence="14">
    <location>
        <begin position="82"/>
        <end position="92"/>
    </location>
</feature>
<keyword evidence="8 13" id="KW-0472">Membrane</keyword>
<evidence type="ECO:0000256" key="6">
    <source>
        <dbReference type="ARBA" id="ARBA00022692"/>
    </source>
</evidence>
<dbReference type="Proteomes" id="UP001215151">
    <property type="component" value="Unassembled WGS sequence"/>
</dbReference>
<accession>A0AAD7TUR2</accession>
<dbReference type="EMBL" id="JAPEVG010000105">
    <property type="protein sequence ID" value="KAJ8482853.1"/>
    <property type="molecule type" value="Genomic_DNA"/>
</dbReference>
<evidence type="ECO:0000313" key="16">
    <source>
        <dbReference type="EMBL" id="KAJ8482853.1"/>
    </source>
</evidence>
<evidence type="ECO:0000256" key="8">
    <source>
        <dbReference type="ARBA" id="ARBA00023136"/>
    </source>
</evidence>
<evidence type="ECO:0000313" key="17">
    <source>
        <dbReference type="Proteomes" id="UP001215151"/>
    </source>
</evidence>
<evidence type="ECO:0000256" key="9">
    <source>
        <dbReference type="ARBA" id="ARBA00023316"/>
    </source>
</evidence>
<evidence type="ECO:0000256" key="7">
    <source>
        <dbReference type="ARBA" id="ARBA00022989"/>
    </source>
</evidence>
<keyword evidence="4 13" id="KW-0328">Glycosyltransferase</keyword>
<comment type="subcellular location">
    <subcellularLocation>
        <location evidence="1 13">Cell membrane</location>
        <topology evidence="1 13">Multi-pass membrane protein</topology>
    </subcellularLocation>
</comment>
<dbReference type="InterPro" id="IPR029044">
    <property type="entry name" value="Nucleotide-diphossugar_trans"/>
</dbReference>
<feature type="transmembrane region" description="Helical" evidence="13">
    <location>
        <begin position="526"/>
        <end position="548"/>
    </location>
</feature>
<sequence length="838" mass="93903">MIVLPVQGVLLRDPTSIAATSSDLLGSPTMMIRLLTGLTLMHAARRAMYFNPDNEEVSQRPPNTVYATPDFHTEESEAESQPPAQSMYSSSSQKHVPRSVFVKEYLVPTRVSDANGQEWRSEGVKTTEFTHMRYTAATCDPDEFTEDNGYTLRANLYSRNTELLIAITSYNENKALYARTLHAVMLNIRNLCKTQLSGYWRRSATAARGIASWENITVVLLIDGRDSMDKAVLDLLAAVGVYQPNVMRGQDTVAHIFEYTTQLSIDPDTTPWQCVEPKGDPKDLVPVQMILVIKERNQKKINSHRWLFNAIGRLLKPNVCVLVDAGTRPEVNSIYHLWEAFERNPNLGGCCGEIRAMTDGSRKLLNPLVAAQNFEYKMSNILDKPLESSFGFVTVLPGAFSAYRYGAILGQPLDTYFIGDHSRPSNDHAELSIFRKNMFLAEDRILCFELVMKANEKWTLAYVKHSKADTDVPESTAEFISQRRRWINGSFAASVYAVCNFGRVYGTRHCIGRMFLLHFQVMYSTFGMLFSWFALANLWLTFDIIINLLPSHGIFFGSVLVTRWIDQVFTWIYLACLGLQFILALGNRPKAHRVIYKTTFLIFSVLAAYLLTTPETIKWTLPVGALIVSVFSTVGLWLISSVLYGDAWHIISSMPQYLCLASSFTNVLNVYAFCNLHDVSWGTKGSDRVDVQVRAPSDTTTASQLEKAHDGENGNGVHALYGARGENQQDIDALYEAALRRALTENISETTGGAETPTTIDDENKAFRTLLVVCWILSNIALAVLVQHVDGYNGVTNVEQLNSREHVYFVVILYATLFLAAVKFIGAMLHLSACGMVR</sequence>
<keyword evidence="17" id="KW-1185">Reference proteome</keyword>
<comment type="caution">
    <text evidence="16">The sequence shown here is derived from an EMBL/GenBank/DDBJ whole genome shotgun (WGS) entry which is preliminary data.</text>
</comment>
<dbReference type="Pfam" id="PF01644">
    <property type="entry name" value="Chitin_synth_1"/>
    <property type="match status" value="1"/>
</dbReference>
<keyword evidence="3 13" id="KW-1003">Cell membrane</keyword>
<proteinExistence type="inferred from homology"/>
<dbReference type="CDD" id="cd04190">
    <property type="entry name" value="Chitin_synth_C"/>
    <property type="match status" value="1"/>
</dbReference>
<feature type="transmembrane region" description="Helical" evidence="13">
    <location>
        <begin position="486"/>
        <end position="505"/>
    </location>
</feature>
<dbReference type="Pfam" id="PF08407">
    <property type="entry name" value="Chitin_synth_1N"/>
    <property type="match status" value="1"/>
</dbReference>
<dbReference type="SUPFAM" id="SSF53448">
    <property type="entry name" value="Nucleotide-diphospho-sugar transferases"/>
    <property type="match status" value="1"/>
</dbReference>
<evidence type="ECO:0000256" key="2">
    <source>
        <dbReference type="ARBA" id="ARBA00012543"/>
    </source>
</evidence>
<organism evidence="16 17">
    <name type="scientific">Trametes cubensis</name>
    <dbReference type="NCBI Taxonomy" id="1111947"/>
    <lineage>
        <taxon>Eukaryota</taxon>
        <taxon>Fungi</taxon>
        <taxon>Dikarya</taxon>
        <taxon>Basidiomycota</taxon>
        <taxon>Agaricomycotina</taxon>
        <taxon>Agaricomycetes</taxon>
        <taxon>Polyporales</taxon>
        <taxon>Polyporaceae</taxon>
        <taxon>Trametes</taxon>
    </lineage>
</organism>
<dbReference type="GO" id="GO:0004100">
    <property type="term" value="F:chitin synthase activity"/>
    <property type="evidence" value="ECO:0007669"/>
    <property type="project" value="UniProtKB-UniRule"/>
</dbReference>
<reference evidence="16" key="1">
    <citation type="submission" date="2022-11" db="EMBL/GenBank/DDBJ databases">
        <title>Genome Sequence of Cubamyces cubensis.</title>
        <authorList>
            <person name="Buettner E."/>
        </authorList>
    </citation>
    <scope>NUCLEOTIDE SEQUENCE</scope>
    <source>
        <strain evidence="16">MPL-01</strain>
    </source>
</reference>
<comment type="catalytic activity">
    <reaction evidence="12 13">
        <text>[(1-&gt;4)-N-acetyl-beta-D-glucosaminyl](n) + UDP-N-acetyl-alpha-D-glucosamine = [(1-&gt;4)-N-acetyl-beta-D-glucosaminyl](n+1) + UDP + H(+)</text>
        <dbReference type="Rhea" id="RHEA:16637"/>
        <dbReference type="Rhea" id="RHEA-COMP:9593"/>
        <dbReference type="Rhea" id="RHEA-COMP:9595"/>
        <dbReference type="ChEBI" id="CHEBI:15378"/>
        <dbReference type="ChEBI" id="CHEBI:17029"/>
        <dbReference type="ChEBI" id="CHEBI:57705"/>
        <dbReference type="ChEBI" id="CHEBI:58223"/>
        <dbReference type="EC" id="2.4.1.16"/>
    </reaction>
</comment>
<keyword evidence="5 13" id="KW-0808">Transferase</keyword>
<dbReference type="InterPro" id="IPR004835">
    <property type="entry name" value="Chitin_synth"/>
</dbReference>
<evidence type="ECO:0000256" key="5">
    <source>
        <dbReference type="ARBA" id="ARBA00022679"/>
    </source>
</evidence>
<evidence type="ECO:0000256" key="13">
    <source>
        <dbReference type="RuleBase" id="RU366040"/>
    </source>
</evidence>
<evidence type="ECO:0000256" key="1">
    <source>
        <dbReference type="ARBA" id="ARBA00004651"/>
    </source>
</evidence>
<dbReference type="GO" id="GO:0030428">
    <property type="term" value="C:cell septum"/>
    <property type="evidence" value="ECO:0007669"/>
    <property type="project" value="TreeGrafter"/>
</dbReference>
<evidence type="ECO:0000256" key="10">
    <source>
        <dbReference type="ARBA" id="ARBA00024009"/>
    </source>
</evidence>
<gene>
    <name evidence="16" type="ORF">ONZ51_g5070</name>
</gene>
<keyword evidence="9 13" id="KW-0961">Cell wall biogenesis/degradation</keyword>
<feature type="transmembrane region" description="Helical" evidence="13">
    <location>
        <begin position="806"/>
        <end position="829"/>
    </location>
</feature>
<dbReference type="GO" id="GO:0005886">
    <property type="term" value="C:plasma membrane"/>
    <property type="evidence" value="ECO:0007669"/>
    <property type="project" value="UniProtKB-SubCell"/>
</dbReference>
<feature type="transmembrane region" description="Helical" evidence="13">
    <location>
        <begin position="594"/>
        <end position="611"/>
    </location>
</feature>
<dbReference type="EC" id="2.4.1.16" evidence="2 13"/>
<comment type="similarity">
    <text evidence="11">Belongs to the chitin synthase family. Class III subfamily.</text>
</comment>
<keyword evidence="7 13" id="KW-1133">Transmembrane helix</keyword>
<evidence type="ECO:0000256" key="11">
    <source>
        <dbReference type="ARBA" id="ARBA00038055"/>
    </source>
</evidence>
<dbReference type="PANTHER" id="PTHR22914">
    <property type="entry name" value="CHITIN SYNTHASE"/>
    <property type="match status" value="1"/>
</dbReference>
<evidence type="ECO:0000256" key="14">
    <source>
        <dbReference type="SAM" id="MobiDB-lite"/>
    </source>
</evidence>
<evidence type="ECO:0000259" key="15">
    <source>
        <dbReference type="Pfam" id="PF08407"/>
    </source>
</evidence>